<dbReference type="AlphaFoldDB" id="A0A365L170"/>
<evidence type="ECO:0000256" key="7">
    <source>
        <dbReference type="ARBA" id="ARBA00023002"/>
    </source>
</evidence>
<keyword evidence="4 9" id="KW-0285">Flavoprotein</keyword>
<comment type="caution">
    <text evidence="12">The sequence shown here is derived from an EMBL/GenBank/DDBJ whole genome shotgun (WGS) entry which is preliminary data.</text>
</comment>
<name>A0A365L170_9BACL</name>
<keyword evidence="5" id="KW-0319">Glycerol metabolism</keyword>
<evidence type="ECO:0000313" key="13">
    <source>
        <dbReference type="Proteomes" id="UP000251002"/>
    </source>
</evidence>
<dbReference type="RefSeq" id="WP_112222760.1">
    <property type="nucleotide sequence ID" value="NZ_CP047673.1"/>
</dbReference>
<dbReference type="InterPro" id="IPR038299">
    <property type="entry name" value="DAO_C_sf"/>
</dbReference>
<accession>A0A365L170</accession>
<comment type="pathway">
    <text evidence="2">Polyol metabolism; glycerol degradation via glycerol kinase pathway; glycerone phosphate from sn-glycerol 3-phosphate (aerobic route): step 1/1.</text>
</comment>
<dbReference type="GO" id="GO:0046168">
    <property type="term" value="P:glycerol-3-phosphate catabolic process"/>
    <property type="evidence" value="ECO:0007669"/>
    <property type="project" value="TreeGrafter"/>
</dbReference>
<feature type="domain" description="FAD dependent oxidoreductase" evidence="10">
    <location>
        <begin position="20"/>
        <end position="345"/>
    </location>
</feature>
<evidence type="ECO:0000259" key="11">
    <source>
        <dbReference type="Pfam" id="PF16901"/>
    </source>
</evidence>
<evidence type="ECO:0000256" key="4">
    <source>
        <dbReference type="ARBA" id="ARBA00022630"/>
    </source>
</evidence>
<gene>
    <name evidence="12" type="ORF">DP120_06035</name>
</gene>
<evidence type="ECO:0000313" key="12">
    <source>
        <dbReference type="EMBL" id="RAZ79176.1"/>
    </source>
</evidence>
<keyword evidence="7 9" id="KW-0560">Oxidoreductase</keyword>
<dbReference type="GO" id="GO:0009331">
    <property type="term" value="C:glycerol-3-phosphate dehydrogenase (FAD) complex"/>
    <property type="evidence" value="ECO:0007669"/>
    <property type="project" value="UniProtKB-UniRule"/>
</dbReference>
<dbReference type="Proteomes" id="UP000251002">
    <property type="component" value="Unassembled WGS sequence"/>
</dbReference>
<evidence type="ECO:0000256" key="1">
    <source>
        <dbReference type="ARBA" id="ARBA00001974"/>
    </source>
</evidence>
<proteinExistence type="inferred from homology"/>
<dbReference type="PRINTS" id="PR01001">
    <property type="entry name" value="FADG3PDH"/>
</dbReference>
<evidence type="ECO:0000256" key="8">
    <source>
        <dbReference type="ARBA" id="ARBA00049055"/>
    </source>
</evidence>
<dbReference type="InterPro" id="IPR036188">
    <property type="entry name" value="FAD/NAD-bd_sf"/>
</dbReference>
<dbReference type="EC" id="1.1.5.3" evidence="9"/>
<dbReference type="PROSITE" id="PS00977">
    <property type="entry name" value="FAD_G3PDH_1"/>
    <property type="match status" value="1"/>
</dbReference>
<dbReference type="InterPro" id="IPR031656">
    <property type="entry name" value="DAO_C"/>
</dbReference>
<dbReference type="Gene3D" id="1.10.8.870">
    <property type="entry name" value="Alpha-glycerophosphate oxidase, cap domain"/>
    <property type="match status" value="1"/>
</dbReference>
<dbReference type="Pfam" id="PF16901">
    <property type="entry name" value="DAO_C"/>
    <property type="match status" value="1"/>
</dbReference>
<evidence type="ECO:0000256" key="6">
    <source>
        <dbReference type="ARBA" id="ARBA00022827"/>
    </source>
</evidence>
<dbReference type="SUPFAM" id="SSF51905">
    <property type="entry name" value="FAD/NAD(P)-binding domain"/>
    <property type="match status" value="1"/>
</dbReference>
<evidence type="ECO:0000259" key="10">
    <source>
        <dbReference type="Pfam" id="PF01266"/>
    </source>
</evidence>
<comment type="similarity">
    <text evidence="3 9">Belongs to the FAD-dependent glycerol-3-phosphate dehydrogenase family.</text>
</comment>
<comment type="catalytic activity">
    <reaction evidence="8 9">
        <text>a quinone + sn-glycerol 3-phosphate = dihydroxyacetone phosphate + a quinol</text>
        <dbReference type="Rhea" id="RHEA:18977"/>
        <dbReference type="ChEBI" id="CHEBI:24646"/>
        <dbReference type="ChEBI" id="CHEBI:57597"/>
        <dbReference type="ChEBI" id="CHEBI:57642"/>
        <dbReference type="ChEBI" id="CHEBI:132124"/>
        <dbReference type="EC" id="1.1.5.3"/>
    </reaction>
</comment>
<dbReference type="GO" id="GO:0004368">
    <property type="term" value="F:glycerol-3-phosphate dehydrogenase (quinone) activity"/>
    <property type="evidence" value="ECO:0007669"/>
    <property type="project" value="UniProtKB-EC"/>
</dbReference>
<keyword evidence="13" id="KW-1185">Reference proteome</keyword>
<dbReference type="PROSITE" id="PS00978">
    <property type="entry name" value="FAD_G3PDH_2"/>
    <property type="match status" value="1"/>
</dbReference>
<evidence type="ECO:0000256" key="3">
    <source>
        <dbReference type="ARBA" id="ARBA00007330"/>
    </source>
</evidence>
<comment type="cofactor">
    <cofactor evidence="1 9">
        <name>FAD</name>
        <dbReference type="ChEBI" id="CHEBI:57692"/>
    </cofactor>
</comment>
<dbReference type="InterPro" id="IPR006076">
    <property type="entry name" value="FAD-dep_OxRdtase"/>
</dbReference>
<dbReference type="EMBL" id="QLZR01000002">
    <property type="protein sequence ID" value="RAZ79176.1"/>
    <property type="molecule type" value="Genomic_DNA"/>
</dbReference>
<reference evidence="12 13" key="1">
    <citation type="submission" date="2018-06" db="EMBL/GenBank/DDBJ databases">
        <title>The draft genome sequences of strains SCU63 and S1.</title>
        <authorList>
            <person name="Gan L."/>
        </authorList>
    </citation>
    <scope>NUCLEOTIDE SEQUENCE [LARGE SCALE GENOMIC DNA]</scope>
    <source>
        <strain evidence="12 13">SCU63</strain>
    </source>
</reference>
<dbReference type="Pfam" id="PF01266">
    <property type="entry name" value="DAO"/>
    <property type="match status" value="1"/>
</dbReference>
<evidence type="ECO:0000256" key="9">
    <source>
        <dbReference type="RuleBase" id="RU361217"/>
    </source>
</evidence>
<feature type="domain" description="Alpha-glycerophosphate oxidase C-terminal" evidence="11">
    <location>
        <begin position="402"/>
        <end position="531"/>
    </location>
</feature>
<dbReference type="PANTHER" id="PTHR11985:SF35">
    <property type="entry name" value="ANAEROBIC GLYCEROL-3-PHOSPHATE DEHYDROGENASE SUBUNIT A"/>
    <property type="match status" value="1"/>
</dbReference>
<dbReference type="Gene3D" id="3.50.50.60">
    <property type="entry name" value="FAD/NAD(P)-binding domain"/>
    <property type="match status" value="1"/>
</dbReference>
<evidence type="ECO:0000256" key="2">
    <source>
        <dbReference type="ARBA" id="ARBA00004977"/>
    </source>
</evidence>
<protein>
    <recommendedName>
        <fullName evidence="9">Glycerol-3-phosphate dehydrogenase</fullName>
        <ecNumber evidence="9">1.1.5.3</ecNumber>
    </recommendedName>
</protein>
<evidence type="ECO:0000256" key="5">
    <source>
        <dbReference type="ARBA" id="ARBA00022798"/>
    </source>
</evidence>
<keyword evidence="6" id="KW-0274">FAD</keyword>
<dbReference type="GO" id="GO:0019563">
    <property type="term" value="P:glycerol catabolic process"/>
    <property type="evidence" value="ECO:0007669"/>
    <property type="project" value="UniProtKB-UniPathway"/>
</dbReference>
<dbReference type="Gene3D" id="3.30.9.10">
    <property type="entry name" value="D-Amino Acid Oxidase, subunit A, domain 2"/>
    <property type="match status" value="1"/>
</dbReference>
<sequence length="554" mass="61693">MFSAKLRKQKLEELNTYQFDLVVIGGGITGAGIALDAVSRGLSVALIEKNDFASGTSSRSTKLIHGGLRYLKQFEVKMVRDVGREREVVYENAVHVTEPQWMLLPFHKGGTFGPFTTSVGLRVYDYLAGVKKGERRQMLSADETLEKEPLLSNEGLQGGGYYVEYRTDDARLTLEILKKAAELGALCINYVKADDFLYSNGKVSGVEATDAITGHKLTVDAKKVVNAAGPWVDDIRDIDSTAADKQIRLTKGVHIVVDRKTFPLRQPVYFDAPDGRMIFAIPRDDKAYIGTTDTFYDGDPAEAAATEEDVAYLLRAISHMFPSSGLTHSDVESTWAGVRPLVYEEGKDPSEISRKDEVWESENGLISIAGGKLTGYRKMAEAITDRVTKSLEKEGYGKYGKSTTKKLPLSGGDFGGSKNFPRFVSSMALQSEQFGLAPEEGRMFAQFYGTNAGKVFEQYWKRSAEPHSDGLPDVLAAVVAYAIEDEMAVTPSDFFIRRTGDLYFHIADVMRYKEQVLNFMDKHLNYSDEQKEQYRMDLLNEIEKATRFGRGMPQ</sequence>
<organism evidence="12 13">
    <name type="scientific">Planococcus halotolerans</name>
    <dbReference type="NCBI Taxonomy" id="2233542"/>
    <lineage>
        <taxon>Bacteria</taxon>
        <taxon>Bacillati</taxon>
        <taxon>Bacillota</taxon>
        <taxon>Bacilli</taxon>
        <taxon>Bacillales</taxon>
        <taxon>Caryophanaceae</taxon>
        <taxon>Planococcus</taxon>
    </lineage>
</organism>
<dbReference type="PANTHER" id="PTHR11985">
    <property type="entry name" value="GLYCEROL-3-PHOSPHATE DEHYDROGENASE"/>
    <property type="match status" value="1"/>
</dbReference>
<dbReference type="InterPro" id="IPR000447">
    <property type="entry name" value="G3P_DH_FAD-dep"/>
</dbReference>
<dbReference type="UniPathway" id="UPA00618">
    <property type="reaction ID" value="UER00674"/>
</dbReference>